<dbReference type="InterPro" id="IPR000249">
    <property type="entry name" value="BMC_dom"/>
</dbReference>
<dbReference type="PROSITE" id="PS51930">
    <property type="entry name" value="BMC_2"/>
    <property type="match status" value="1"/>
</dbReference>
<dbReference type="InterPro" id="IPR037233">
    <property type="entry name" value="CcmK-like_sf"/>
</dbReference>
<dbReference type="SMART" id="SM00877">
    <property type="entry name" value="BMC"/>
    <property type="match status" value="1"/>
</dbReference>
<protein>
    <recommendedName>
        <fullName evidence="5">BMC domain-containing protein</fullName>
    </recommendedName>
</protein>
<keyword evidence="2" id="KW-1283">Bacterial microcompartment</keyword>
<feature type="domain" description="BMC" evidence="5">
    <location>
        <begin position="4"/>
        <end position="89"/>
    </location>
</feature>
<dbReference type="InterPro" id="IPR050575">
    <property type="entry name" value="BMC_shell"/>
</dbReference>
<accession>A0A419T5P0</accession>
<name>A0A419T5P0_9FIRM</name>
<reference evidence="6 7" key="1">
    <citation type="submission" date="2016-08" db="EMBL/GenBank/DDBJ databases">
        <title>Novel Firmicutes and Novel Genomes.</title>
        <authorList>
            <person name="Poppleton D.I."/>
            <person name="Gribaldo S."/>
        </authorList>
    </citation>
    <scope>NUCLEOTIDE SEQUENCE [LARGE SCALE GENOMIC DNA]</scope>
    <source>
        <strain evidence="6 7">CTT3</strain>
    </source>
</reference>
<keyword evidence="7" id="KW-1185">Reference proteome</keyword>
<dbReference type="PANTHER" id="PTHR33941">
    <property type="entry name" value="PROPANEDIOL UTILIZATION PROTEIN PDUA"/>
    <property type="match status" value="1"/>
</dbReference>
<dbReference type="EMBL" id="MCIB01000009">
    <property type="protein sequence ID" value="RKD32755.1"/>
    <property type="molecule type" value="Genomic_DNA"/>
</dbReference>
<organism evidence="6 7">
    <name type="scientific">Thermohalobacter berrensis</name>
    <dbReference type="NCBI Taxonomy" id="99594"/>
    <lineage>
        <taxon>Bacteria</taxon>
        <taxon>Bacillati</taxon>
        <taxon>Bacillota</taxon>
        <taxon>Tissierellia</taxon>
        <taxon>Tissierellales</taxon>
        <taxon>Thermohalobacteraceae</taxon>
        <taxon>Thermohalobacter</taxon>
    </lineage>
</organism>
<evidence type="ECO:0000256" key="1">
    <source>
        <dbReference type="ARBA" id="ARBA00024322"/>
    </source>
</evidence>
<comment type="similarity">
    <text evidence="3">Belongs to the bacterial microcompartments protein family.</text>
</comment>
<feature type="coiled-coil region" evidence="4">
    <location>
        <begin position="111"/>
        <end position="141"/>
    </location>
</feature>
<dbReference type="RefSeq" id="WP_120168288.1">
    <property type="nucleotide sequence ID" value="NZ_MCIB01000009.1"/>
</dbReference>
<evidence type="ECO:0000313" key="7">
    <source>
        <dbReference type="Proteomes" id="UP000284177"/>
    </source>
</evidence>
<dbReference type="Pfam" id="PF00936">
    <property type="entry name" value="BMC"/>
    <property type="match status" value="1"/>
</dbReference>
<evidence type="ECO:0000256" key="4">
    <source>
        <dbReference type="SAM" id="Coils"/>
    </source>
</evidence>
<dbReference type="GO" id="GO:0031469">
    <property type="term" value="C:bacterial microcompartment"/>
    <property type="evidence" value="ECO:0007669"/>
    <property type="project" value="UniProtKB-SubCell"/>
</dbReference>
<comment type="subcellular location">
    <subcellularLocation>
        <location evidence="1">Bacterial microcompartment</location>
    </subcellularLocation>
</comment>
<dbReference type="Proteomes" id="UP000284177">
    <property type="component" value="Unassembled WGS sequence"/>
</dbReference>
<comment type="caution">
    <text evidence="6">The sequence shown here is derived from an EMBL/GenBank/DDBJ whole genome shotgun (WGS) entry which is preliminary data.</text>
</comment>
<dbReference type="CDD" id="cd07045">
    <property type="entry name" value="BMC_CcmK_like"/>
    <property type="match status" value="1"/>
</dbReference>
<evidence type="ECO:0000256" key="3">
    <source>
        <dbReference type="PROSITE-ProRule" id="PRU01278"/>
    </source>
</evidence>
<dbReference type="OrthoDB" id="9812608at2"/>
<sequence length="176" mass="18998">MKLALGIIETVGLAAAIEAADTSVKSANVKLLGYELSRGGGLVTVKIEGDIGAVNAAVKAGVKAAERVNKVWSKKVIPRPHKELSILIQTKETIGLTKKNKKCTNLTIKNKEEITKKQVEVGANKEELENEQNKLNDANKSNEICNLCGDPKCPRKKGELKIKCIHFKKEGGVNNG</sequence>
<evidence type="ECO:0000256" key="2">
    <source>
        <dbReference type="ARBA" id="ARBA00024446"/>
    </source>
</evidence>
<keyword evidence="4" id="KW-0175">Coiled coil</keyword>
<dbReference type="SUPFAM" id="SSF143414">
    <property type="entry name" value="CcmK-like"/>
    <property type="match status" value="1"/>
</dbReference>
<evidence type="ECO:0000259" key="5">
    <source>
        <dbReference type="PROSITE" id="PS51930"/>
    </source>
</evidence>
<dbReference type="InterPro" id="IPR044872">
    <property type="entry name" value="CcmK/CsoS1_BMC"/>
</dbReference>
<dbReference type="PANTHER" id="PTHR33941:SF11">
    <property type="entry name" value="BACTERIAL MICROCOMPARTMENT SHELL PROTEIN PDUJ"/>
    <property type="match status" value="1"/>
</dbReference>
<evidence type="ECO:0000313" key="6">
    <source>
        <dbReference type="EMBL" id="RKD32755.1"/>
    </source>
</evidence>
<proteinExistence type="inferred from homology"/>
<dbReference type="AlphaFoldDB" id="A0A419T5P0"/>
<gene>
    <name evidence="6" type="ORF">BET03_10505</name>
</gene>
<dbReference type="Gene3D" id="3.30.70.1710">
    <property type="match status" value="1"/>
</dbReference>